<accession>A0ABY5VTM6</accession>
<evidence type="ECO:0000256" key="1">
    <source>
        <dbReference type="SAM" id="MobiDB-lite"/>
    </source>
</evidence>
<reference evidence="2" key="2">
    <citation type="submission" date="2022-09" db="EMBL/GenBank/DDBJ databases">
        <title>Biosynthetic gene clusters of Dactylosporangioum fulvum.</title>
        <authorList>
            <person name="Caradec T."/>
        </authorList>
    </citation>
    <scope>NUCLEOTIDE SEQUENCE</scope>
    <source>
        <strain evidence="2">NRRL B-16292</strain>
    </source>
</reference>
<evidence type="ECO:0000313" key="2">
    <source>
        <dbReference type="EMBL" id="UWP80547.1"/>
    </source>
</evidence>
<evidence type="ECO:0000313" key="3">
    <source>
        <dbReference type="Proteomes" id="UP001059617"/>
    </source>
</evidence>
<feature type="compositionally biased region" description="Basic and acidic residues" evidence="1">
    <location>
        <begin position="103"/>
        <end position="131"/>
    </location>
</feature>
<protein>
    <submittedName>
        <fullName evidence="2">Uncharacterized protein</fullName>
    </submittedName>
</protein>
<sequence>MQWRAAMADARIRAVDKLRTDTFQNAYQAWTAAADIRAFCTALEQAATNGDINDSENVARWIAWGRAAADRIDPACGTPSLADVSFDVEPRPTDLRPFLGEWSPHRPQKEYRSERDEQALADTRHQAESWHHGMLGRRTWR</sequence>
<feature type="region of interest" description="Disordered" evidence="1">
    <location>
        <begin position="95"/>
        <end position="132"/>
    </location>
</feature>
<keyword evidence="3" id="KW-1185">Reference proteome</keyword>
<proteinExistence type="predicted"/>
<organism evidence="2 3">
    <name type="scientific">Dactylosporangium fulvum</name>
    <dbReference type="NCBI Taxonomy" id="53359"/>
    <lineage>
        <taxon>Bacteria</taxon>
        <taxon>Bacillati</taxon>
        <taxon>Actinomycetota</taxon>
        <taxon>Actinomycetes</taxon>
        <taxon>Micromonosporales</taxon>
        <taxon>Micromonosporaceae</taxon>
        <taxon>Dactylosporangium</taxon>
    </lineage>
</organism>
<dbReference type="Proteomes" id="UP001059617">
    <property type="component" value="Chromosome"/>
</dbReference>
<dbReference type="RefSeq" id="WP_259858309.1">
    <property type="nucleotide sequence ID" value="NZ_BAAAST010000135.1"/>
</dbReference>
<reference evidence="2" key="1">
    <citation type="submission" date="2021-04" db="EMBL/GenBank/DDBJ databases">
        <authorList>
            <person name="Hartkoorn R.C."/>
            <person name="Beaudoing E."/>
            <person name="Hot D."/>
        </authorList>
    </citation>
    <scope>NUCLEOTIDE SEQUENCE</scope>
    <source>
        <strain evidence="2">NRRL B-16292</strain>
    </source>
</reference>
<dbReference type="EMBL" id="CP073720">
    <property type="protein sequence ID" value="UWP80547.1"/>
    <property type="molecule type" value="Genomic_DNA"/>
</dbReference>
<gene>
    <name evidence="2" type="ORF">Dfulv_36075</name>
</gene>
<name>A0ABY5VTM6_9ACTN</name>